<dbReference type="Pfam" id="PF21007">
    <property type="entry name" value="FBF1"/>
    <property type="match status" value="1"/>
</dbReference>
<keyword evidence="4" id="KW-1185">Reference proteome</keyword>
<evidence type="ECO:0000313" key="4">
    <source>
        <dbReference type="Proteomes" id="UP001469553"/>
    </source>
</evidence>
<dbReference type="EMBL" id="JAHRIP010029365">
    <property type="protein sequence ID" value="MEQ2291737.1"/>
    <property type="molecule type" value="Genomic_DNA"/>
</dbReference>
<reference evidence="3 4" key="1">
    <citation type="submission" date="2021-06" db="EMBL/GenBank/DDBJ databases">
        <authorList>
            <person name="Palmer J.M."/>
        </authorList>
    </citation>
    <scope>NUCLEOTIDE SEQUENCE [LARGE SCALE GENOMIC DNA]</scope>
    <source>
        <strain evidence="3 4">AS_MEX2019</strain>
        <tissue evidence="3">Muscle</tissue>
    </source>
</reference>
<name>A0ABV0YDK8_9TELE</name>
<keyword evidence="1" id="KW-0175">Coiled coil</keyword>
<proteinExistence type="predicted"/>
<sequence length="177" mass="20916">MLVKVDLKMVGGPQQNQAKARSATIQQQVSHTADMMQQLLLQQQLERDQSQMVMENIQQRHKQDMQILENTHKTRVKLLEESAAQRETRARLECEELMERLATLTRSVEQERSELQAQYHQKLAQSQQERDREVERLRDLQRKSILEMKKDHEDQLQRLKRLKDEEIDAVTSATSQT</sequence>
<dbReference type="Proteomes" id="UP001469553">
    <property type="component" value="Unassembled WGS sequence"/>
</dbReference>
<evidence type="ECO:0000259" key="2">
    <source>
        <dbReference type="Pfam" id="PF21007"/>
    </source>
</evidence>
<dbReference type="InterPro" id="IPR033561">
    <property type="entry name" value="FBF1"/>
</dbReference>
<dbReference type="PANTHER" id="PTHR33689">
    <property type="entry name" value="FAS-BINDING FACTOR 1"/>
    <property type="match status" value="1"/>
</dbReference>
<dbReference type="InterPro" id="IPR049390">
    <property type="entry name" value="FBF1_C"/>
</dbReference>
<gene>
    <name evidence="3" type="ORF">AMECASPLE_016020</name>
</gene>
<evidence type="ECO:0000313" key="3">
    <source>
        <dbReference type="EMBL" id="MEQ2291737.1"/>
    </source>
</evidence>
<accession>A0ABV0YDK8</accession>
<evidence type="ECO:0000256" key="1">
    <source>
        <dbReference type="SAM" id="Coils"/>
    </source>
</evidence>
<dbReference type="PANTHER" id="PTHR33689:SF1">
    <property type="entry name" value="FAS-BINDING FACTOR 1"/>
    <property type="match status" value="1"/>
</dbReference>
<feature type="non-terminal residue" evidence="3">
    <location>
        <position position="177"/>
    </location>
</feature>
<comment type="caution">
    <text evidence="3">The sequence shown here is derived from an EMBL/GenBank/DDBJ whole genome shotgun (WGS) entry which is preliminary data.</text>
</comment>
<protein>
    <recommendedName>
        <fullName evidence="2">Fas-binding factor 1 C-terminal domain-containing protein</fullName>
    </recommendedName>
</protein>
<feature type="coiled-coil region" evidence="1">
    <location>
        <begin position="94"/>
        <end position="169"/>
    </location>
</feature>
<feature type="domain" description="Fas-binding factor 1 C-terminal" evidence="2">
    <location>
        <begin position="44"/>
        <end position="177"/>
    </location>
</feature>
<organism evidence="3 4">
    <name type="scientific">Ameca splendens</name>
    <dbReference type="NCBI Taxonomy" id="208324"/>
    <lineage>
        <taxon>Eukaryota</taxon>
        <taxon>Metazoa</taxon>
        <taxon>Chordata</taxon>
        <taxon>Craniata</taxon>
        <taxon>Vertebrata</taxon>
        <taxon>Euteleostomi</taxon>
        <taxon>Actinopterygii</taxon>
        <taxon>Neopterygii</taxon>
        <taxon>Teleostei</taxon>
        <taxon>Neoteleostei</taxon>
        <taxon>Acanthomorphata</taxon>
        <taxon>Ovalentaria</taxon>
        <taxon>Atherinomorphae</taxon>
        <taxon>Cyprinodontiformes</taxon>
        <taxon>Goodeidae</taxon>
        <taxon>Ameca</taxon>
    </lineage>
</organism>